<dbReference type="EMBL" id="JAEPIV010000043">
    <property type="protein sequence ID" value="MBK4723186.1"/>
    <property type="molecule type" value="Genomic_DNA"/>
</dbReference>
<dbReference type="NCBIfam" id="TIGR00125">
    <property type="entry name" value="cyt_tran_rel"/>
    <property type="match status" value="1"/>
</dbReference>
<dbReference type="GO" id="GO:0016779">
    <property type="term" value="F:nucleotidyltransferase activity"/>
    <property type="evidence" value="ECO:0007669"/>
    <property type="project" value="UniProtKB-KW"/>
</dbReference>
<organism evidence="9 10">
    <name type="scientific">Azospirillum aestuarii</name>
    <dbReference type="NCBI Taxonomy" id="2802052"/>
    <lineage>
        <taxon>Bacteria</taxon>
        <taxon>Pseudomonadati</taxon>
        <taxon>Pseudomonadota</taxon>
        <taxon>Alphaproteobacteria</taxon>
        <taxon>Rhodospirillales</taxon>
        <taxon>Azospirillaceae</taxon>
        <taxon>Azospirillum</taxon>
    </lineage>
</organism>
<evidence type="ECO:0000313" key="9">
    <source>
        <dbReference type="EMBL" id="MBK4723186.1"/>
    </source>
</evidence>
<dbReference type="SUPFAM" id="SSF53613">
    <property type="entry name" value="Ribokinase-like"/>
    <property type="match status" value="1"/>
</dbReference>
<comment type="caution">
    <text evidence="9">The sequence shown here is derived from an EMBL/GenBank/DDBJ whole genome shotgun (WGS) entry which is preliminary data.</text>
</comment>
<dbReference type="Gene3D" id="3.40.50.620">
    <property type="entry name" value="HUPs"/>
    <property type="match status" value="1"/>
</dbReference>
<accession>A0ABS1I7Z7</accession>
<dbReference type="Pfam" id="PF01467">
    <property type="entry name" value="CTP_transf_like"/>
    <property type="match status" value="1"/>
</dbReference>
<dbReference type="SUPFAM" id="SSF52374">
    <property type="entry name" value="Nucleotidylyl transferase"/>
    <property type="match status" value="1"/>
</dbReference>
<proteinExistence type="predicted"/>
<keyword evidence="3" id="KW-0808">Transferase</keyword>
<reference evidence="9 10" key="1">
    <citation type="submission" date="2021-01" db="EMBL/GenBank/DDBJ databases">
        <title>Azospirillum sp. YIM DDC1 draft genome.</title>
        <authorList>
            <person name="Wang Y.-X."/>
        </authorList>
    </citation>
    <scope>NUCLEOTIDE SEQUENCE [LARGE SCALE GENOMIC DNA]</scope>
    <source>
        <strain evidence="9 10">YIM DDC1</strain>
    </source>
</reference>
<protein>
    <submittedName>
        <fullName evidence="9">Adenylyltransferase/cytidyltransferase family protein</fullName>
    </submittedName>
</protein>
<dbReference type="CDD" id="cd01172">
    <property type="entry name" value="RfaE_like"/>
    <property type="match status" value="1"/>
</dbReference>
<keyword evidence="9" id="KW-0548">Nucleotidyltransferase</keyword>
<evidence type="ECO:0000259" key="7">
    <source>
        <dbReference type="Pfam" id="PF00294"/>
    </source>
</evidence>
<keyword evidence="4" id="KW-0418">Kinase</keyword>
<evidence type="ECO:0000256" key="3">
    <source>
        <dbReference type="ARBA" id="ARBA00022679"/>
    </source>
</evidence>
<dbReference type="Gene3D" id="3.40.1190.20">
    <property type="match status" value="1"/>
</dbReference>
<evidence type="ECO:0000256" key="5">
    <source>
        <dbReference type="ARBA" id="ARBA00023268"/>
    </source>
</evidence>
<keyword evidence="10" id="KW-1185">Reference proteome</keyword>
<dbReference type="PANTHER" id="PTHR46969:SF1">
    <property type="entry name" value="BIFUNCTIONAL PROTEIN HLDE"/>
    <property type="match status" value="1"/>
</dbReference>
<gene>
    <name evidence="9" type="ORF">JJL56_30490</name>
</gene>
<dbReference type="InterPro" id="IPR011611">
    <property type="entry name" value="PfkB_dom"/>
</dbReference>
<evidence type="ECO:0000256" key="2">
    <source>
        <dbReference type="ARBA" id="ARBA00003753"/>
    </source>
</evidence>
<comment type="function">
    <text evidence="1">Catalyzes the phosphorylation of D-glycero-D-manno-heptose 7-phosphate at the C-1 position to selectively form D-glycero-beta-D-manno-heptose-1,7-bisphosphate.</text>
</comment>
<name>A0ABS1I7Z7_9PROT</name>
<dbReference type="InterPro" id="IPR029056">
    <property type="entry name" value="Ribokinase-like"/>
</dbReference>
<evidence type="ECO:0000256" key="6">
    <source>
        <dbReference type="ARBA" id="ARBA00023277"/>
    </source>
</evidence>
<dbReference type="PANTHER" id="PTHR46969">
    <property type="entry name" value="BIFUNCTIONAL PROTEIN HLDE"/>
    <property type="match status" value="1"/>
</dbReference>
<evidence type="ECO:0000259" key="8">
    <source>
        <dbReference type="Pfam" id="PF01467"/>
    </source>
</evidence>
<feature type="domain" description="Cytidyltransferase-like" evidence="8">
    <location>
        <begin position="32"/>
        <end position="161"/>
    </location>
</feature>
<dbReference type="InterPro" id="IPR014729">
    <property type="entry name" value="Rossmann-like_a/b/a_fold"/>
</dbReference>
<evidence type="ECO:0000256" key="4">
    <source>
        <dbReference type="ARBA" id="ARBA00022777"/>
    </source>
</evidence>
<dbReference type="InterPro" id="IPR004821">
    <property type="entry name" value="Cyt_trans-like"/>
</dbReference>
<dbReference type="Pfam" id="PF00294">
    <property type="entry name" value="PfkB"/>
    <property type="match status" value="1"/>
</dbReference>
<evidence type="ECO:0000256" key="1">
    <source>
        <dbReference type="ARBA" id="ARBA00002319"/>
    </source>
</evidence>
<sequence length="511" mass="55290">MTDLLGAKMKTLADAAAFADRARAAGETVVLAHGCFDLLHMGHVRHLQEARSHGTVLIVTITPDRFVNKGPNRPVFTETLRMEMLASLSFVDCVAINTGPSAEPAIEAIQPNVYVKGQDYADSAQDLTGKIVDERRLVERLGGTIAFTENITFSSTELINRFFNPFDPQVRGFLDELRAEGGLDEIRDLIESVASMRVLVVGDTIIDEYRYVQPMSKTPKENLIATLHQSGELFAGGVLATANHVASLCREVDVLTVLGGEDSHADFVAAHMKPNVRLRTLMRDKGPTTRKCRYIDQSSMRKLFEVYYMDDTPLGGALEDELAGRIAAAARDYDLVLVNDFGHGMITAPVVRALVENARFLAVNTQTNSANFGYNLITKYPRADYVCIDAAEARLASGSKHDSVEAIIHDRLAPAIHCPRIIVTQASRGCTGFVHGEPPCEVPALADRVVDTVGAGDAFLAVTAPLMAAGGKLRHVAFIGNVAGALKVGIVGHRTSVDKTSLIKSVASLLR</sequence>
<comment type="function">
    <text evidence="2">Catalyzes the ADP transfer from ATP to D-glycero-beta-D-manno-heptose 1-phosphate, yielding ADP-D-glycero-beta-D-manno-heptose.</text>
</comment>
<dbReference type="InterPro" id="IPR011913">
    <property type="entry name" value="RfaE_dom_I"/>
</dbReference>
<keyword evidence="6" id="KW-0119">Carbohydrate metabolism</keyword>
<evidence type="ECO:0000313" key="10">
    <source>
        <dbReference type="Proteomes" id="UP000654452"/>
    </source>
</evidence>
<dbReference type="Proteomes" id="UP000654452">
    <property type="component" value="Unassembled WGS sequence"/>
</dbReference>
<keyword evidence="5" id="KW-0511">Multifunctional enzyme</keyword>
<feature type="domain" description="Carbohydrate kinase PfkB" evidence="7">
    <location>
        <begin position="197"/>
        <end position="498"/>
    </location>
</feature>